<dbReference type="AlphaFoldDB" id="A0AA35LF45"/>
<name>A0AA35LF45_9SAUR</name>
<dbReference type="EMBL" id="OX395141">
    <property type="protein sequence ID" value="CAI5795137.1"/>
    <property type="molecule type" value="Genomic_DNA"/>
</dbReference>
<dbReference type="Proteomes" id="UP001178461">
    <property type="component" value="Chromosome 15"/>
</dbReference>
<reference evidence="2" key="1">
    <citation type="submission" date="2022-12" db="EMBL/GenBank/DDBJ databases">
        <authorList>
            <person name="Alioto T."/>
            <person name="Alioto T."/>
            <person name="Gomez Garrido J."/>
        </authorList>
    </citation>
    <scope>NUCLEOTIDE SEQUENCE</scope>
</reference>
<keyword evidence="3" id="KW-1185">Reference proteome</keyword>
<proteinExistence type="predicted"/>
<evidence type="ECO:0000313" key="3">
    <source>
        <dbReference type="Proteomes" id="UP001178461"/>
    </source>
</evidence>
<evidence type="ECO:0000313" key="2">
    <source>
        <dbReference type="EMBL" id="CAI5795137.1"/>
    </source>
</evidence>
<evidence type="ECO:0000256" key="1">
    <source>
        <dbReference type="SAM" id="Phobius"/>
    </source>
</evidence>
<accession>A0AA35LF45</accession>
<sequence>MTKEGKGSEQLPEAICIAGPGSKVAKDLQVLVKKVAGQPDVLLIGETLEGKDIHGMMDTFVKDLFTTNCFPIHPGDSLKEPLAATTCNIGGTQCQLIFFLCRASCLQGKQKELRRVIKEVKKFVEKSPCALVGVVMDPKTSEAEAARDQLLRMLRGAFPKGSVQKQSKAGKAAEEVKNGPMELEDVEVEAEIYTPGHPRGNLAIVKAACRASEALIKSKGSWTSFAVKSFVGMTFIALASAAGWYAYNQGMIPPEVLQLLHLPPV</sequence>
<gene>
    <name evidence="2" type="ORF">PODLI_1B005203</name>
</gene>
<keyword evidence="1" id="KW-0472">Membrane</keyword>
<organism evidence="2 3">
    <name type="scientific">Podarcis lilfordi</name>
    <name type="common">Lilford's wall lizard</name>
    <dbReference type="NCBI Taxonomy" id="74358"/>
    <lineage>
        <taxon>Eukaryota</taxon>
        <taxon>Metazoa</taxon>
        <taxon>Chordata</taxon>
        <taxon>Craniata</taxon>
        <taxon>Vertebrata</taxon>
        <taxon>Euteleostomi</taxon>
        <taxon>Lepidosauria</taxon>
        <taxon>Squamata</taxon>
        <taxon>Bifurcata</taxon>
        <taxon>Unidentata</taxon>
        <taxon>Episquamata</taxon>
        <taxon>Laterata</taxon>
        <taxon>Lacertibaenia</taxon>
        <taxon>Lacertidae</taxon>
        <taxon>Podarcis</taxon>
    </lineage>
</organism>
<keyword evidence="1" id="KW-1133">Transmembrane helix</keyword>
<feature type="transmembrane region" description="Helical" evidence="1">
    <location>
        <begin position="225"/>
        <end position="247"/>
    </location>
</feature>
<dbReference type="PANTHER" id="PTHR35675:SF1">
    <property type="entry name" value="RIKEN CDNA 2810459M11 GENE"/>
    <property type="match status" value="1"/>
</dbReference>
<protein>
    <submittedName>
        <fullName evidence="2">Uncharacterized protein</fullName>
    </submittedName>
</protein>
<dbReference type="PANTHER" id="PTHR35675">
    <property type="entry name" value="HYPOTHETICAL PROTEIN LOC100362216"/>
    <property type="match status" value="1"/>
</dbReference>
<keyword evidence="1" id="KW-0812">Transmembrane</keyword>